<dbReference type="Proteomes" id="UP000683360">
    <property type="component" value="Unassembled WGS sequence"/>
</dbReference>
<reference evidence="1" key="1">
    <citation type="submission" date="2021-03" db="EMBL/GenBank/DDBJ databases">
        <authorList>
            <person name="Bekaert M."/>
        </authorList>
    </citation>
    <scope>NUCLEOTIDE SEQUENCE</scope>
</reference>
<dbReference type="EMBL" id="CAJPWZ010003153">
    <property type="protein sequence ID" value="CAG2253518.1"/>
    <property type="molecule type" value="Genomic_DNA"/>
</dbReference>
<sequence>MTTEVYQKLPACKDDILSLISEESCVNDFNEMPSSYKRNLIKLPEYVLSKILKCIQMKRYDGRSRGFVKKLSTETEQICSACFKDSLSHISGESCVSDFNELSPDDKRKFVSNYDMSEHDDKGIWRFLVETSYKDQMKQTYYEYLKDDLVVFHTLAEKGSCESVSNNDYAIILYCNSVSNYTYLMI</sequence>
<evidence type="ECO:0000313" key="1">
    <source>
        <dbReference type="EMBL" id="CAG2253518.1"/>
    </source>
</evidence>
<proteinExistence type="predicted"/>
<comment type="caution">
    <text evidence="1">The sequence shown here is derived from an EMBL/GenBank/DDBJ whole genome shotgun (WGS) entry which is preliminary data.</text>
</comment>
<gene>
    <name evidence="1" type="ORF">MEDL_65042</name>
</gene>
<protein>
    <submittedName>
        <fullName evidence="1">Uncharacterized protein</fullName>
    </submittedName>
</protein>
<evidence type="ECO:0000313" key="2">
    <source>
        <dbReference type="Proteomes" id="UP000683360"/>
    </source>
</evidence>
<name>A0A8S3V7B0_MYTED</name>
<keyword evidence="2" id="KW-1185">Reference proteome</keyword>
<dbReference type="AlphaFoldDB" id="A0A8S3V7B0"/>
<accession>A0A8S3V7B0</accession>
<organism evidence="1 2">
    <name type="scientific">Mytilus edulis</name>
    <name type="common">Blue mussel</name>
    <dbReference type="NCBI Taxonomy" id="6550"/>
    <lineage>
        <taxon>Eukaryota</taxon>
        <taxon>Metazoa</taxon>
        <taxon>Spiralia</taxon>
        <taxon>Lophotrochozoa</taxon>
        <taxon>Mollusca</taxon>
        <taxon>Bivalvia</taxon>
        <taxon>Autobranchia</taxon>
        <taxon>Pteriomorphia</taxon>
        <taxon>Mytilida</taxon>
        <taxon>Mytiloidea</taxon>
        <taxon>Mytilidae</taxon>
        <taxon>Mytilinae</taxon>
        <taxon>Mytilus</taxon>
    </lineage>
</organism>